<feature type="region of interest" description="Disordered" evidence="6">
    <location>
        <begin position="305"/>
        <end position="325"/>
    </location>
</feature>
<dbReference type="Pfam" id="PF01874">
    <property type="entry name" value="CitG"/>
    <property type="match status" value="1"/>
</dbReference>
<accession>A0A212K489</accession>
<dbReference type="HAMAP" id="MF_00397">
    <property type="entry name" value="CitG"/>
    <property type="match status" value="1"/>
</dbReference>
<keyword evidence="2 5" id="KW-0808">Transferase</keyword>
<dbReference type="AlphaFoldDB" id="A0A212K489"/>
<dbReference type="GO" id="GO:0016757">
    <property type="term" value="F:glycosyltransferase activity"/>
    <property type="evidence" value="ECO:0007669"/>
    <property type="project" value="UniProtKB-KW"/>
</dbReference>
<dbReference type="PANTHER" id="PTHR30201">
    <property type="entry name" value="TRIPHOSPHORIBOSYL-DEPHOSPHO-COA SYNTHASE"/>
    <property type="match status" value="1"/>
</dbReference>
<name>A0A212K489_9PROT</name>
<keyword evidence="7" id="KW-0328">Glycosyltransferase</keyword>
<evidence type="ECO:0000256" key="5">
    <source>
        <dbReference type="HAMAP-Rule" id="MF_01883"/>
    </source>
</evidence>
<reference evidence="7" key="1">
    <citation type="submission" date="2016-04" db="EMBL/GenBank/DDBJ databases">
        <authorList>
            <person name="Evans L.H."/>
            <person name="Alamgir A."/>
            <person name="Owens N."/>
            <person name="Weber N.D."/>
            <person name="Virtaneva K."/>
            <person name="Barbian K."/>
            <person name="Babar A."/>
            <person name="Rosenke K."/>
        </authorList>
    </citation>
    <scope>NUCLEOTIDE SEQUENCE</scope>
    <source>
        <strain evidence="7">86</strain>
    </source>
</reference>
<dbReference type="InterPro" id="IPR017551">
    <property type="entry name" value="TriPribosyl-deP-CoA_syn_CitG"/>
</dbReference>
<keyword evidence="3 5" id="KW-0547">Nucleotide-binding</keyword>
<organism evidence="7">
    <name type="scientific">uncultured Alphaproteobacteria bacterium</name>
    <dbReference type="NCBI Taxonomy" id="91750"/>
    <lineage>
        <taxon>Bacteria</taxon>
        <taxon>Pseudomonadati</taxon>
        <taxon>Pseudomonadota</taxon>
        <taxon>Alphaproteobacteria</taxon>
        <taxon>environmental samples</taxon>
    </lineage>
</organism>
<comment type="function">
    <text evidence="5">Involved in the formation of 2-(5''-phosphoribosyl)-3'-dephosphocoenzyme-A, the prosthetic group of the acyl-carrier protein of the malonate decarboxylase.</text>
</comment>
<comment type="catalytic activity">
    <reaction evidence="1 5">
        <text>3'-dephospho-CoA + ATP = 2'-(5''-triphospho-alpha-D-ribosyl)-3'-dephospho-CoA + adenine</text>
        <dbReference type="Rhea" id="RHEA:15117"/>
        <dbReference type="ChEBI" id="CHEBI:16708"/>
        <dbReference type="ChEBI" id="CHEBI:30616"/>
        <dbReference type="ChEBI" id="CHEBI:57328"/>
        <dbReference type="ChEBI" id="CHEBI:61378"/>
        <dbReference type="EC" id="2.4.2.52"/>
    </reaction>
</comment>
<dbReference type="NCBIfam" id="TIGR03132">
    <property type="entry name" value="malonate_mdcB"/>
    <property type="match status" value="1"/>
</dbReference>
<evidence type="ECO:0000313" key="7">
    <source>
        <dbReference type="EMBL" id="SBW06531.1"/>
    </source>
</evidence>
<gene>
    <name evidence="5 7" type="primary">mdcB</name>
    <name evidence="7" type="ORF">KL86APRO_12118</name>
</gene>
<dbReference type="PANTHER" id="PTHR30201:SF2">
    <property type="entry name" value="2-(5''-TRIPHOSPHORIBOSYL)-3'-DEPHOSPHOCOENZYME-A SYNTHASE"/>
    <property type="match status" value="1"/>
</dbReference>
<evidence type="ECO:0000256" key="1">
    <source>
        <dbReference type="ARBA" id="ARBA00001210"/>
    </source>
</evidence>
<evidence type="ECO:0000256" key="4">
    <source>
        <dbReference type="ARBA" id="ARBA00022840"/>
    </source>
</evidence>
<keyword evidence="4 5" id="KW-0067">ATP-binding</keyword>
<dbReference type="EC" id="2.4.2.52" evidence="5"/>
<protein>
    <recommendedName>
        <fullName evidence="5">Probable 2-(5''-triphosphoribosyl)-3'-dephosphocoenzyme-A synthase</fullName>
        <shortName evidence="5">2-(5''-triphosphoribosyl)-3'-dephospho-CoA synthase</shortName>
        <ecNumber evidence="5">2.4.2.52</ecNumber>
    </recommendedName>
</protein>
<dbReference type="EMBL" id="FLUO01000001">
    <property type="protein sequence ID" value="SBW06531.1"/>
    <property type="molecule type" value="Genomic_DNA"/>
</dbReference>
<dbReference type="InterPro" id="IPR002736">
    <property type="entry name" value="CitG"/>
</dbReference>
<dbReference type="GO" id="GO:0051191">
    <property type="term" value="P:prosthetic group biosynthetic process"/>
    <property type="evidence" value="ECO:0007669"/>
    <property type="project" value="TreeGrafter"/>
</dbReference>
<sequence>MDFSPHLSTRTFAWDMETESTAWDIGSAVLSGLLLEVSAHPKPGLVTPRSMGAHRDMDHQTFLLSSAALAPGLYACARAGLAHPGAAPALLPELRAIGRACDGRLLEATHGVNTQRGALFCGGLVAAAAGRVARTGAPLAAEAVLAEAGRITEGMVARELAASDPAAARTAGEILFHRHGSTGVRGEAEAGFPTVRQHGLPALRAALDAGSDLNRALVHALVALVAEAEDSTVLWRGGPQALAFLKAEAAQVRGLGGALAEAGLAAIERLDTACVARNLSPGGAADLLAVTVAAYLLENRRFPVSSTPNSNPVASGRGPDSRRIN</sequence>
<dbReference type="HAMAP" id="MF_01883">
    <property type="entry name" value="MdcB"/>
    <property type="match status" value="1"/>
</dbReference>
<evidence type="ECO:0000256" key="2">
    <source>
        <dbReference type="ARBA" id="ARBA00022679"/>
    </source>
</evidence>
<dbReference type="GO" id="GO:0005524">
    <property type="term" value="F:ATP binding"/>
    <property type="evidence" value="ECO:0007669"/>
    <property type="project" value="UniProtKB-KW"/>
</dbReference>
<dbReference type="GO" id="GO:0046917">
    <property type="term" value="F:triphosphoribosyl-dephospho-CoA synthase activity"/>
    <property type="evidence" value="ECO:0007669"/>
    <property type="project" value="UniProtKB-UniRule"/>
</dbReference>
<comment type="similarity">
    <text evidence="5">Belongs to the CitG/MdcB family.</text>
</comment>
<dbReference type="InterPro" id="IPR017555">
    <property type="entry name" value="TriPribosyl-deP-CoA_syn"/>
</dbReference>
<evidence type="ECO:0000256" key="6">
    <source>
        <dbReference type="SAM" id="MobiDB-lite"/>
    </source>
</evidence>
<evidence type="ECO:0000256" key="3">
    <source>
        <dbReference type="ARBA" id="ARBA00022741"/>
    </source>
</evidence>
<proteinExistence type="inferred from homology"/>
<dbReference type="Gene3D" id="1.10.4200.10">
    <property type="entry name" value="Triphosphoribosyl-dephospho-CoA protein"/>
    <property type="match status" value="1"/>
</dbReference>